<accession>A0ABX7HCD6</accession>
<dbReference type="Proteomes" id="UP000654720">
    <property type="component" value="Chromosome"/>
</dbReference>
<proteinExistence type="predicted"/>
<dbReference type="InterPro" id="IPR025459">
    <property type="entry name" value="DUF4279"/>
</dbReference>
<organism evidence="1 2">
    <name type="scientific">Butyricimonas virosa</name>
    <dbReference type="NCBI Taxonomy" id="544645"/>
    <lineage>
        <taxon>Bacteria</taxon>
        <taxon>Pseudomonadati</taxon>
        <taxon>Bacteroidota</taxon>
        <taxon>Bacteroidia</taxon>
        <taxon>Bacteroidales</taxon>
        <taxon>Odoribacteraceae</taxon>
        <taxon>Butyricimonas</taxon>
    </lineage>
</organism>
<sequence>MEIDSYYFKISCELAITSEEVSVTDITKQLGVSPDRFFAKGQIFQSKHSGTQGEKTYNLWAISSSESIFEYENITPSLNELRSVLTGREDVLRAMKLDVRYDTTLTIWIETDDAGIGLEIQEHDITFFNLVNYVHFTFLPNKIIDRDILG</sequence>
<evidence type="ECO:0000313" key="2">
    <source>
        <dbReference type="Proteomes" id="UP000654720"/>
    </source>
</evidence>
<gene>
    <name evidence="1" type="ORF">I6J59_08135</name>
</gene>
<dbReference type="GeneID" id="93095530"/>
<dbReference type="Pfam" id="PF14106">
    <property type="entry name" value="DUF4279"/>
    <property type="match status" value="1"/>
</dbReference>
<keyword evidence="2" id="KW-1185">Reference proteome</keyword>
<dbReference type="RefSeq" id="WP_027202347.1">
    <property type="nucleotide sequence ID" value="NZ_CAMXLP010000171.1"/>
</dbReference>
<name>A0ABX7HCD6_9BACT</name>
<reference evidence="1 2" key="1">
    <citation type="submission" date="2021-02" db="EMBL/GenBank/DDBJ databases">
        <title>FDA dAtabase for Regulatory Grade micrObial Sequences (FDA-ARGOS): Supporting development and validation of Infectious Disease Dx tests.</title>
        <authorList>
            <person name="Carlson P."/>
            <person name="Fischbach M."/>
            <person name="Hastie J."/>
            <person name="Bilen M."/>
            <person name="Cheng A."/>
            <person name="Tallon L."/>
            <person name="Sadzewicz L."/>
            <person name="Zhao X."/>
            <person name="Boylan J."/>
            <person name="Ott S."/>
            <person name="Bowen H."/>
            <person name="Vavikolanu K."/>
            <person name="Mehta A."/>
            <person name="Aluvathingal J."/>
            <person name="Nadendla S."/>
            <person name="Yan Y."/>
            <person name="Sichtig H."/>
        </authorList>
    </citation>
    <scope>NUCLEOTIDE SEQUENCE [LARGE SCALE GENOMIC DNA]</scope>
    <source>
        <strain evidence="1 2">FDAARGOS_1229</strain>
    </source>
</reference>
<protein>
    <submittedName>
        <fullName evidence="1">DUF4279 domain-containing protein</fullName>
    </submittedName>
</protein>
<dbReference type="EMBL" id="CP069450">
    <property type="protein sequence ID" value="QRO51554.1"/>
    <property type="molecule type" value="Genomic_DNA"/>
</dbReference>
<evidence type="ECO:0000313" key="1">
    <source>
        <dbReference type="EMBL" id="QRO51554.1"/>
    </source>
</evidence>